<dbReference type="GO" id="GO:0005737">
    <property type="term" value="C:cytoplasm"/>
    <property type="evidence" value="ECO:0007669"/>
    <property type="project" value="InterPro"/>
</dbReference>
<gene>
    <name evidence="5" type="ORF">BE18_47145</name>
</gene>
<proteinExistence type="predicted"/>
<evidence type="ECO:0000256" key="3">
    <source>
        <dbReference type="ARBA" id="ARBA00023026"/>
    </source>
</evidence>
<feature type="non-terminal residue" evidence="5">
    <location>
        <position position="281"/>
    </location>
</feature>
<evidence type="ECO:0000256" key="1">
    <source>
        <dbReference type="ARBA" id="ARBA00004613"/>
    </source>
</evidence>
<comment type="subcellular location">
    <subcellularLocation>
        <location evidence="1">Secreted</location>
    </subcellularLocation>
</comment>
<dbReference type="EMBL" id="JEMC01003687">
    <property type="protein sequence ID" value="KYF79258.1"/>
    <property type="molecule type" value="Genomic_DNA"/>
</dbReference>
<dbReference type="Proteomes" id="UP000075515">
    <property type="component" value="Unassembled WGS sequence"/>
</dbReference>
<evidence type="ECO:0000313" key="6">
    <source>
        <dbReference type="Proteomes" id="UP000075515"/>
    </source>
</evidence>
<organism evidence="5 6">
    <name type="scientific">Sorangium cellulosum</name>
    <name type="common">Polyangium cellulosum</name>
    <dbReference type="NCBI Taxonomy" id="56"/>
    <lineage>
        <taxon>Bacteria</taxon>
        <taxon>Pseudomonadati</taxon>
        <taxon>Myxococcota</taxon>
        <taxon>Polyangia</taxon>
        <taxon>Polyangiales</taxon>
        <taxon>Polyangiaceae</taxon>
        <taxon>Sorangium</taxon>
    </lineage>
</organism>
<keyword evidence="2" id="KW-0964">Secreted</keyword>
<comment type="caution">
    <text evidence="5">The sequence shown here is derived from an EMBL/GenBank/DDBJ whole genome shotgun (WGS) entry which is preliminary data.</text>
</comment>
<feature type="compositionally biased region" description="Acidic residues" evidence="4">
    <location>
        <begin position="10"/>
        <end position="20"/>
    </location>
</feature>
<protein>
    <submittedName>
        <fullName evidence="5">Uncharacterized protein</fullName>
    </submittedName>
</protein>
<evidence type="ECO:0000256" key="2">
    <source>
        <dbReference type="ARBA" id="ARBA00022525"/>
    </source>
</evidence>
<name>A0A150RHQ8_SORCE</name>
<dbReference type="Pfam" id="PF03534">
    <property type="entry name" value="SpvB"/>
    <property type="match status" value="1"/>
</dbReference>
<dbReference type="AlphaFoldDB" id="A0A150RHQ8"/>
<reference evidence="5 6" key="1">
    <citation type="submission" date="2014-02" db="EMBL/GenBank/DDBJ databases">
        <title>The small core and large imbalanced accessory genome model reveals a collaborative survival strategy of Sorangium cellulosum strains in nature.</title>
        <authorList>
            <person name="Han K."/>
            <person name="Peng R."/>
            <person name="Blom J."/>
            <person name="Li Y.-Z."/>
        </authorList>
    </citation>
    <scope>NUCLEOTIDE SEQUENCE [LARGE SCALE GENOMIC DNA]</scope>
    <source>
        <strain evidence="5 6">So0149</strain>
    </source>
</reference>
<feature type="compositionally biased region" description="Low complexity" evidence="4">
    <location>
        <begin position="24"/>
        <end position="38"/>
    </location>
</feature>
<sequence>MALAACGEDVPGDDVASSEEELSRPASSAGASPSDVSALAPQPGLDLIVSPDRGELSASLSFPALPTRVSSDAEVALSYTQAPADLSEGFGVGFSLSVPSIQMTTDWGVPYRARLSSSQDVTARLSLGAERLMWVKTDTVSGKTRIEYRLDASETTVRLYRYPQGGTVAMRDASGALKSVAFTGFEVVYPDGRREIYSEEAHVAEGVAGASAFSPTRWPLVHAISPTGDAVSYEYTKAGDRSYLKSVRFAGGRSVYTLESVLRTEGRVSHLMGYPQGPGQL</sequence>
<evidence type="ECO:0000313" key="5">
    <source>
        <dbReference type="EMBL" id="KYF79258.1"/>
    </source>
</evidence>
<feature type="region of interest" description="Disordered" evidence="4">
    <location>
        <begin position="1"/>
        <end position="44"/>
    </location>
</feature>
<dbReference type="InterPro" id="IPR003284">
    <property type="entry name" value="Sal_SpvB"/>
</dbReference>
<accession>A0A150RHQ8</accession>
<dbReference type="GO" id="GO:0005576">
    <property type="term" value="C:extracellular region"/>
    <property type="evidence" value="ECO:0007669"/>
    <property type="project" value="UniProtKB-SubCell"/>
</dbReference>
<evidence type="ECO:0000256" key="4">
    <source>
        <dbReference type="SAM" id="MobiDB-lite"/>
    </source>
</evidence>
<keyword evidence="3" id="KW-0843">Virulence</keyword>